<keyword evidence="4 7" id="KW-0540">Nuclease</keyword>
<organism evidence="8 9">
    <name type="scientific">candidate division MSBL1 archaeon SCGC-AAA261D19</name>
    <dbReference type="NCBI Taxonomy" id="1698273"/>
    <lineage>
        <taxon>Archaea</taxon>
        <taxon>Methanobacteriati</taxon>
        <taxon>Methanobacteriota</taxon>
        <taxon>candidate division MSBL1</taxon>
    </lineage>
</organism>
<dbReference type="GO" id="GO:0005737">
    <property type="term" value="C:cytoplasm"/>
    <property type="evidence" value="ECO:0007669"/>
    <property type="project" value="UniProtKB-SubCell"/>
</dbReference>
<sequence>MLRILKPPTTDLDELSKIQRKVAEIIVKRDEIRGLNTIAGCDISFSKKDRAYAACVLLKYPSLKEIDNKTIEVGVNFPYIPTFLAFRELEPMLRVTKDLKADIYMVDAQGLAHPRRAGLASHLGVVMDRPTLGVAKSRLCGEAEPPSDEKGSYSLLKDGREVIGAVVRTRTGVNPVYVSIGHKISLERAIEITLNTSPKYKLPEPIRAAHKLATKAMKGRS</sequence>
<evidence type="ECO:0000256" key="3">
    <source>
        <dbReference type="ARBA" id="ARBA00022490"/>
    </source>
</evidence>
<keyword evidence="9" id="KW-1185">Reference proteome</keyword>
<proteinExistence type="inferred from homology"/>
<name>A0A133V8I8_9EURY</name>
<evidence type="ECO:0000256" key="2">
    <source>
        <dbReference type="ARBA" id="ARBA00004496"/>
    </source>
</evidence>
<dbReference type="GO" id="GO:0003727">
    <property type="term" value="F:single-stranded RNA binding"/>
    <property type="evidence" value="ECO:0007669"/>
    <property type="project" value="TreeGrafter"/>
</dbReference>
<dbReference type="AlphaFoldDB" id="A0A133V8I8"/>
<evidence type="ECO:0000256" key="4">
    <source>
        <dbReference type="ARBA" id="ARBA00022722"/>
    </source>
</evidence>
<evidence type="ECO:0000256" key="6">
    <source>
        <dbReference type="ARBA" id="ARBA00022801"/>
    </source>
</evidence>
<dbReference type="EC" id="3.1.21.7" evidence="7"/>
<evidence type="ECO:0000313" key="9">
    <source>
        <dbReference type="Proteomes" id="UP000070400"/>
    </source>
</evidence>
<comment type="cofactor">
    <cofactor evidence="7">
        <name>Mg(2+)</name>
        <dbReference type="ChEBI" id="CHEBI:18420"/>
    </cofactor>
</comment>
<dbReference type="PATRIC" id="fig|1698273.3.peg.589"/>
<keyword evidence="7" id="KW-0227">DNA damage</keyword>
<dbReference type="GO" id="GO:0043737">
    <property type="term" value="F:deoxyribonuclease V activity"/>
    <property type="evidence" value="ECO:0007669"/>
    <property type="project" value="UniProtKB-UniRule"/>
</dbReference>
<comment type="catalytic activity">
    <reaction evidence="1 7">
        <text>Endonucleolytic cleavage at apurinic or apyrimidinic sites to products with a 5'-phosphate.</text>
        <dbReference type="EC" id="3.1.21.7"/>
    </reaction>
</comment>
<comment type="subcellular location">
    <subcellularLocation>
        <location evidence="2 7">Cytoplasm</location>
    </subcellularLocation>
</comment>
<dbReference type="EMBL" id="LHXX01000005">
    <property type="protein sequence ID" value="KXB02736.1"/>
    <property type="molecule type" value="Genomic_DNA"/>
</dbReference>
<dbReference type="PANTHER" id="PTHR28511:SF1">
    <property type="entry name" value="ENDONUCLEASE V"/>
    <property type="match status" value="1"/>
</dbReference>
<dbReference type="GO" id="GO:0000287">
    <property type="term" value="F:magnesium ion binding"/>
    <property type="evidence" value="ECO:0007669"/>
    <property type="project" value="UniProtKB-UniRule"/>
</dbReference>
<comment type="similarity">
    <text evidence="7">Belongs to the endonuclease V family.</text>
</comment>
<feature type="binding site" evidence="7">
    <location>
        <position position="107"/>
    </location>
    <ligand>
        <name>Mg(2+)</name>
        <dbReference type="ChEBI" id="CHEBI:18420"/>
    </ligand>
</feature>
<evidence type="ECO:0000256" key="7">
    <source>
        <dbReference type="HAMAP-Rule" id="MF_00801"/>
    </source>
</evidence>
<keyword evidence="5 7" id="KW-0255">Endonuclease</keyword>
<dbReference type="GO" id="GO:0016891">
    <property type="term" value="F:RNA endonuclease activity producing 5'-phosphomonoesters, hydrolytic mechanism"/>
    <property type="evidence" value="ECO:0007669"/>
    <property type="project" value="TreeGrafter"/>
</dbReference>
<dbReference type="CDD" id="cd06559">
    <property type="entry name" value="Endonuclease_V"/>
    <property type="match status" value="1"/>
</dbReference>
<keyword evidence="3 7" id="KW-0963">Cytoplasm</keyword>
<dbReference type="GO" id="GO:0006281">
    <property type="term" value="P:DNA repair"/>
    <property type="evidence" value="ECO:0007669"/>
    <property type="project" value="UniProtKB-UniRule"/>
</dbReference>
<feature type="binding site" evidence="7">
    <location>
        <position position="42"/>
    </location>
    <ligand>
        <name>Mg(2+)</name>
        <dbReference type="ChEBI" id="CHEBI:18420"/>
    </ligand>
</feature>
<dbReference type="Proteomes" id="UP000070400">
    <property type="component" value="Unassembled WGS sequence"/>
</dbReference>
<gene>
    <name evidence="7" type="primary">nfi</name>
    <name evidence="8" type="ORF">AKJ43_00725</name>
</gene>
<keyword evidence="7" id="KW-0479">Metal-binding</keyword>
<keyword evidence="7" id="KW-0234">DNA repair</keyword>
<dbReference type="Pfam" id="PF04493">
    <property type="entry name" value="Endonuclease_5"/>
    <property type="match status" value="1"/>
</dbReference>
<evidence type="ECO:0000256" key="1">
    <source>
        <dbReference type="ARBA" id="ARBA00001835"/>
    </source>
</evidence>
<comment type="function">
    <text evidence="7">DNA repair enzyme involved in the repair of deaminated bases. Selectively cleaves double-stranded DNA at the second phosphodiester bond 3' to a deoxyinosine leaving behind the intact lesion on the nicked DNA.</text>
</comment>
<dbReference type="Gene3D" id="3.30.2170.10">
    <property type="entry name" value="archaeoglobus fulgidus dsm 4304 superfamily"/>
    <property type="match status" value="1"/>
</dbReference>
<comment type="caution">
    <text evidence="8">The sequence shown here is derived from an EMBL/GenBank/DDBJ whole genome shotgun (WGS) entry which is preliminary data.</text>
</comment>
<dbReference type="PANTHER" id="PTHR28511">
    <property type="entry name" value="ENDONUCLEASE V"/>
    <property type="match status" value="1"/>
</dbReference>
<protein>
    <recommendedName>
        <fullName evidence="7">Endonuclease V</fullName>
        <ecNumber evidence="7">3.1.21.7</ecNumber>
    </recommendedName>
    <alternativeName>
        <fullName evidence="7">Deoxyinosine 3'endonuclease</fullName>
    </alternativeName>
    <alternativeName>
        <fullName evidence="7">Deoxyribonuclease V</fullName>
        <shortName evidence="7">DNase V</shortName>
    </alternativeName>
</protein>
<keyword evidence="7" id="KW-0460">Magnesium</keyword>
<feature type="site" description="Interaction with target DNA" evidence="7">
    <location>
        <position position="79"/>
    </location>
</feature>
<dbReference type="InterPro" id="IPR007581">
    <property type="entry name" value="Endonuclease-V"/>
</dbReference>
<evidence type="ECO:0000313" key="8">
    <source>
        <dbReference type="EMBL" id="KXB02736.1"/>
    </source>
</evidence>
<keyword evidence="6 7" id="KW-0378">Hydrolase</keyword>
<evidence type="ECO:0000256" key="5">
    <source>
        <dbReference type="ARBA" id="ARBA00022759"/>
    </source>
</evidence>
<reference evidence="8 9" key="1">
    <citation type="journal article" date="2016" name="Sci. Rep.">
        <title>Metabolic traits of an uncultured archaeal lineage -MSBL1- from brine pools of the Red Sea.</title>
        <authorList>
            <person name="Mwirichia R."/>
            <person name="Alam I."/>
            <person name="Rashid M."/>
            <person name="Vinu M."/>
            <person name="Ba-Alawi W."/>
            <person name="Anthony Kamau A."/>
            <person name="Kamanda Ngugi D."/>
            <person name="Goker M."/>
            <person name="Klenk H.P."/>
            <person name="Bajic V."/>
            <person name="Stingl U."/>
        </authorList>
    </citation>
    <scope>NUCLEOTIDE SEQUENCE [LARGE SCALE GENOMIC DNA]</scope>
    <source>
        <strain evidence="8">SCGC-AAA261D19</strain>
    </source>
</reference>
<accession>A0A133V8I8</accession>
<dbReference type="HAMAP" id="MF_00801">
    <property type="entry name" value="Endonuclease_5"/>
    <property type="match status" value="1"/>
</dbReference>